<sequence>MKYFFLMVFCRRADSIGFYNKIIKKKGIKQ</sequence>
<accession>A0A8S5QRQ6</accession>
<proteinExistence type="predicted"/>
<organism evidence="1">
    <name type="scientific">Siphoviridae sp. ct4be24</name>
    <dbReference type="NCBI Taxonomy" id="2826289"/>
    <lineage>
        <taxon>Viruses</taxon>
        <taxon>Duplodnaviria</taxon>
        <taxon>Heunggongvirae</taxon>
        <taxon>Uroviricota</taxon>
        <taxon>Caudoviricetes</taxon>
    </lineage>
</organism>
<name>A0A8S5QRQ6_9CAUD</name>
<reference evidence="1" key="1">
    <citation type="journal article" date="2021" name="Proc. Natl. Acad. Sci. U.S.A.">
        <title>A Catalog of Tens of Thousands of Viruses from Human Metagenomes Reveals Hidden Associations with Chronic Diseases.</title>
        <authorList>
            <person name="Tisza M.J."/>
            <person name="Buck C.B."/>
        </authorList>
    </citation>
    <scope>NUCLEOTIDE SEQUENCE</scope>
    <source>
        <strain evidence="1">Ct4be24</strain>
    </source>
</reference>
<protein>
    <submittedName>
        <fullName evidence="1">Uncharacterized protein</fullName>
    </submittedName>
</protein>
<evidence type="ECO:0000313" key="1">
    <source>
        <dbReference type="EMBL" id="DAE21674.1"/>
    </source>
</evidence>
<dbReference type="EMBL" id="BK015714">
    <property type="protein sequence ID" value="DAE21674.1"/>
    <property type="molecule type" value="Genomic_DNA"/>
</dbReference>